<sequence>MDLLDFHPDPAAASPLYVQLAQALQQAIQDGRFKADEALPSERVLAEQLDLSRVTTRKAIDRLVEQGLIVRKRGSGNYIAPKLEQPLSRLSSFSEELHQRGFVPSSRWLARGFSLAAPDEQLSLELKAGEQVARLERLRLADQVVMAYEVSVLPQSVLADPQAVEASLYSHLGDRAPVRALQHIRALNADAKLAGLLEVPVGAAVLFITRVGYDPAGQAVELTHSYCRSDYYDFVAEMRRT</sequence>
<dbReference type="PRINTS" id="PR00035">
    <property type="entry name" value="HTHGNTR"/>
</dbReference>
<evidence type="ECO:0000256" key="1">
    <source>
        <dbReference type="ARBA" id="ARBA00023015"/>
    </source>
</evidence>
<dbReference type="CDD" id="cd07377">
    <property type="entry name" value="WHTH_GntR"/>
    <property type="match status" value="1"/>
</dbReference>
<dbReference type="Pfam" id="PF07702">
    <property type="entry name" value="UTRA"/>
    <property type="match status" value="1"/>
</dbReference>
<evidence type="ECO:0000256" key="3">
    <source>
        <dbReference type="ARBA" id="ARBA00023163"/>
    </source>
</evidence>
<dbReference type="Proteomes" id="UP001495147">
    <property type="component" value="Unassembled WGS sequence"/>
</dbReference>
<dbReference type="PANTHER" id="PTHR44846:SF1">
    <property type="entry name" value="MANNOSYL-D-GLYCERATE TRANSPORT_METABOLISM SYSTEM REPRESSOR MNGR-RELATED"/>
    <property type="match status" value="1"/>
</dbReference>
<evidence type="ECO:0000256" key="2">
    <source>
        <dbReference type="ARBA" id="ARBA00023125"/>
    </source>
</evidence>
<dbReference type="SMART" id="SM00345">
    <property type="entry name" value="HTH_GNTR"/>
    <property type="match status" value="1"/>
</dbReference>
<dbReference type="RefSeq" id="WP_347703546.1">
    <property type="nucleotide sequence ID" value="NZ_JBDPZD010000001.1"/>
</dbReference>
<dbReference type="InterPro" id="IPR036388">
    <property type="entry name" value="WH-like_DNA-bd_sf"/>
</dbReference>
<dbReference type="Gene3D" id="1.10.10.10">
    <property type="entry name" value="Winged helix-like DNA-binding domain superfamily/Winged helix DNA-binding domain"/>
    <property type="match status" value="1"/>
</dbReference>
<evidence type="ECO:0000259" key="4">
    <source>
        <dbReference type="PROSITE" id="PS50949"/>
    </source>
</evidence>
<dbReference type="PROSITE" id="PS50949">
    <property type="entry name" value="HTH_GNTR"/>
    <property type="match status" value="1"/>
</dbReference>
<name>A0ABV0FXR4_9BURK</name>
<dbReference type="InterPro" id="IPR028978">
    <property type="entry name" value="Chorismate_lyase_/UTRA_dom_sf"/>
</dbReference>
<dbReference type="SMART" id="SM00866">
    <property type="entry name" value="UTRA"/>
    <property type="match status" value="1"/>
</dbReference>
<dbReference type="InterPro" id="IPR000524">
    <property type="entry name" value="Tscrpt_reg_HTH_GntR"/>
</dbReference>
<reference evidence="5 6" key="1">
    <citation type="submission" date="2024-05" db="EMBL/GenBank/DDBJ databases">
        <title>Roseateles sp. DJS-2-20 16S ribosomal RNA gene Genome sequencing and assembly.</title>
        <authorList>
            <person name="Woo H."/>
        </authorList>
    </citation>
    <scope>NUCLEOTIDE SEQUENCE [LARGE SCALE GENOMIC DNA]</scope>
    <source>
        <strain evidence="5 6">DJS-2-20</strain>
    </source>
</reference>
<dbReference type="EMBL" id="JBDPZD010000001">
    <property type="protein sequence ID" value="MEO3690723.1"/>
    <property type="molecule type" value="Genomic_DNA"/>
</dbReference>
<feature type="domain" description="HTH gntR-type" evidence="4">
    <location>
        <begin position="14"/>
        <end position="82"/>
    </location>
</feature>
<dbReference type="InterPro" id="IPR011663">
    <property type="entry name" value="UTRA"/>
</dbReference>
<proteinExistence type="predicted"/>
<dbReference type="InterPro" id="IPR036390">
    <property type="entry name" value="WH_DNA-bd_sf"/>
</dbReference>
<keyword evidence="6" id="KW-1185">Reference proteome</keyword>
<keyword evidence="3" id="KW-0804">Transcription</keyword>
<dbReference type="InterPro" id="IPR050679">
    <property type="entry name" value="Bact_HTH_transcr_reg"/>
</dbReference>
<evidence type="ECO:0000313" key="6">
    <source>
        <dbReference type="Proteomes" id="UP001495147"/>
    </source>
</evidence>
<evidence type="ECO:0000313" key="5">
    <source>
        <dbReference type="EMBL" id="MEO3690723.1"/>
    </source>
</evidence>
<gene>
    <name evidence="5" type="ORF">ABDJ85_04530</name>
</gene>
<dbReference type="PANTHER" id="PTHR44846">
    <property type="entry name" value="MANNOSYL-D-GLYCERATE TRANSPORT/METABOLISM SYSTEM REPRESSOR MNGR-RELATED"/>
    <property type="match status" value="1"/>
</dbReference>
<keyword evidence="1" id="KW-0805">Transcription regulation</keyword>
<dbReference type="Gene3D" id="3.40.1410.10">
    <property type="entry name" value="Chorismate lyase-like"/>
    <property type="match status" value="1"/>
</dbReference>
<keyword evidence="2" id="KW-0238">DNA-binding</keyword>
<dbReference type="Pfam" id="PF00392">
    <property type="entry name" value="GntR"/>
    <property type="match status" value="1"/>
</dbReference>
<protein>
    <submittedName>
        <fullName evidence="5">GntR family transcriptional regulator</fullName>
    </submittedName>
</protein>
<dbReference type="SUPFAM" id="SSF64288">
    <property type="entry name" value="Chorismate lyase-like"/>
    <property type="match status" value="1"/>
</dbReference>
<dbReference type="SUPFAM" id="SSF46785">
    <property type="entry name" value="Winged helix' DNA-binding domain"/>
    <property type="match status" value="1"/>
</dbReference>
<organism evidence="5 6">
    <name type="scientific">Roseateles paludis</name>
    <dbReference type="NCBI Taxonomy" id="3145238"/>
    <lineage>
        <taxon>Bacteria</taxon>
        <taxon>Pseudomonadati</taxon>
        <taxon>Pseudomonadota</taxon>
        <taxon>Betaproteobacteria</taxon>
        <taxon>Burkholderiales</taxon>
        <taxon>Sphaerotilaceae</taxon>
        <taxon>Roseateles</taxon>
    </lineage>
</organism>
<comment type="caution">
    <text evidence="5">The sequence shown here is derived from an EMBL/GenBank/DDBJ whole genome shotgun (WGS) entry which is preliminary data.</text>
</comment>
<accession>A0ABV0FXR4</accession>